<evidence type="ECO:0000256" key="9">
    <source>
        <dbReference type="ARBA" id="ARBA00022723"/>
    </source>
</evidence>
<keyword evidence="12 21" id="KW-0135">Cellulose biosynthesis</keyword>
<feature type="binding site" evidence="19">
    <location>
        <position position="406"/>
    </location>
    <ligand>
        <name>UDP-alpha-D-glucose</name>
        <dbReference type="ChEBI" id="CHEBI:58885"/>
    </ligand>
</feature>
<dbReference type="Gene3D" id="3.90.550.10">
    <property type="entry name" value="Spore Coat Polysaccharide Biosynthesis Protein SpsA, Chain A"/>
    <property type="match status" value="1"/>
</dbReference>
<keyword evidence="11 21" id="KW-0862">Zinc</keyword>
<keyword evidence="16 21" id="KW-0961">Cell wall biogenesis/degradation</keyword>
<dbReference type="AlphaFoldDB" id="A0ABD1MNH2"/>
<keyword evidence="15" id="KW-0464">Manganese</keyword>
<evidence type="ECO:0000256" key="6">
    <source>
        <dbReference type="ARBA" id="ARBA00022676"/>
    </source>
</evidence>
<comment type="cofactor">
    <cofactor evidence="1">
        <name>Mn(2+)</name>
        <dbReference type="ChEBI" id="CHEBI:29035"/>
    </cofactor>
</comment>
<keyword evidence="8 21" id="KW-0812">Transmembrane</keyword>
<gene>
    <name evidence="24" type="ORF">Fmac_011809</name>
</gene>
<dbReference type="InterPro" id="IPR027934">
    <property type="entry name" value="CES_Znf_RING"/>
</dbReference>
<evidence type="ECO:0000256" key="7">
    <source>
        <dbReference type="ARBA" id="ARBA00022679"/>
    </source>
</evidence>
<comment type="cofactor">
    <cofactor evidence="21">
        <name>Zn(2+)</name>
        <dbReference type="ChEBI" id="CHEBI:29105"/>
    </cofactor>
    <text evidence="21">Binds 2 Zn(2+) ions per subunit.</text>
</comment>
<evidence type="ECO:0000256" key="10">
    <source>
        <dbReference type="ARBA" id="ARBA00022771"/>
    </source>
</evidence>
<sequence length="1123" mass="127845">MPTSFHLVRPQTTPYWVRGPALIPFVTTLTSDIPAASHYNTSHGDTSRNFLVGQNLSPVRTLHSFVGGIFEERTIKGNKQIAKKRPWAEKLRDNNSSHNSNEFIIIRQDADFPQRELQLQQLDGQTCQLCGDDIGVNADGEAFVACNECAFPLCKNCYEYERREGNQVCPQCKTRFKRLKGCARVEGDEDEDDIIDDLEINEFDFDGQNNLDSKMSLSSEEQDEETSQEHHTLVPSSSTILSKEIISLKARPMDPSKDLAAYGYGSVTWKERMEIWKQRQMKLSSNVKKEDDNEDPNNVVDDDTELLLMDEGRLPLSRKLPVPSSQINPYRMIIVIRLVVLGFFFHYRVMHPVDNAYALWLVSVICEIWFTLAWILDQFPKYEKEGQPSQLSPIDIFVITVDPLKEPPLVTANTVLSILAIDYPAEKVTCYVSDDGAAMLTFEALSETSEFAKKWVPFCKKFSIEPRAPECYFAEKINYLFDKVHPSYPKERRAMKREYEEFKVRINSLVAKSRKVPEDGWTMQDGTPWPGNNVRDHPGMIQIFLGETGGYDTDGNQLPRLVYVSREKKPKFNHQEKPGALNALVRVSAVLSNAPFVLNLDYDHYINNSKVVREAMCFMMDPLLGERVSYVQFSQRFDGIDREQYGNQTNGFHDINMKGLDGIQGPTYVGTGCVFRRQALYGFDSPRKKKPPTKTCNCWPNWCCMGKRKKKLKKPKSEMESSHGKVHFEASLAEDALNYIEHGTKGTEDEFSANISNQKFVKKFGQSPIFIASTQLVDGETLKHGNLASQLTEAIHVISCSYEEKTEWGKEVGWIYGSVTEDILTGFKMHCHGWRSIYCIPKRTGFKVSTPRHLSNGLQLVFQWALGSIEIFMSKHCPLWYGYRGGLKWLQRISYINAIVYPWTSIPLVVYCTLPAVCLLTGKFIIPELSNTAGMWFISLFFCIFTTSVLEMRWSGVTVDEWWRNEQFWVIGGVSAHFLAVFLGMFKVFAGVNTNFIVASKVDDDNNENSDMFGLKWTTLLIIPTTLLILNIIAIVAGVSYAVNNGFVSWGPLFGKLIFSLWVIFHLYPFLKGMMGRHNRTPTIVLVWAILLASFFSVLWVKIDPFLPKSDGPILEECGLDCN</sequence>
<evidence type="ECO:0000256" key="4">
    <source>
        <dbReference type="ARBA" id="ARBA00007548"/>
    </source>
</evidence>
<evidence type="ECO:0000256" key="21">
    <source>
        <dbReference type="RuleBase" id="RU361116"/>
    </source>
</evidence>
<dbReference type="InterPro" id="IPR005150">
    <property type="entry name" value="Cellulose_synth"/>
</dbReference>
<dbReference type="InterPro" id="IPR013083">
    <property type="entry name" value="Znf_RING/FYVE/PHD"/>
</dbReference>
<feature type="binding site" evidence="20">
    <location>
        <position position="577"/>
    </location>
    <ligand>
        <name>Mn(2+)</name>
        <dbReference type="ChEBI" id="CHEBI:29035"/>
    </ligand>
</feature>
<feature type="transmembrane region" description="Helical" evidence="21">
    <location>
        <begin position="357"/>
        <end position="376"/>
    </location>
</feature>
<dbReference type="GO" id="GO:0005886">
    <property type="term" value="C:plasma membrane"/>
    <property type="evidence" value="ECO:0007669"/>
    <property type="project" value="UniProtKB-SubCell"/>
</dbReference>
<evidence type="ECO:0000256" key="8">
    <source>
        <dbReference type="ARBA" id="ARBA00022692"/>
    </source>
</evidence>
<keyword evidence="14 21" id="KW-0472">Membrane</keyword>
<feature type="transmembrane region" description="Helical" evidence="21">
    <location>
        <begin position="900"/>
        <end position="921"/>
    </location>
</feature>
<dbReference type="GO" id="GO:0008270">
    <property type="term" value="F:zinc ion binding"/>
    <property type="evidence" value="ECO:0007669"/>
    <property type="project" value="UniProtKB-KW"/>
</dbReference>
<feature type="transmembrane region" description="Helical" evidence="21">
    <location>
        <begin position="1083"/>
        <end position="1103"/>
    </location>
</feature>
<keyword evidence="7 21" id="KW-0808">Transferase</keyword>
<feature type="region of interest" description="Disordered" evidence="22">
    <location>
        <begin position="207"/>
        <end position="234"/>
    </location>
</feature>
<dbReference type="InterPro" id="IPR029044">
    <property type="entry name" value="Nucleotide-diphossugar_trans"/>
</dbReference>
<comment type="caution">
    <text evidence="24">The sequence shown here is derived from an EMBL/GenBank/DDBJ whole genome shotgun (WGS) entry which is preliminary data.</text>
</comment>
<feature type="binding site" evidence="19">
    <location>
        <position position="405"/>
    </location>
    <ligand>
        <name>UDP-alpha-D-glucose</name>
        <dbReference type="ChEBI" id="CHEBI:58885"/>
    </ligand>
</feature>
<dbReference type="EC" id="2.4.1.12" evidence="21"/>
<dbReference type="GO" id="GO:0030244">
    <property type="term" value="P:cellulose biosynthetic process"/>
    <property type="evidence" value="ECO:0007669"/>
    <property type="project" value="UniProtKB-KW"/>
</dbReference>
<dbReference type="SUPFAM" id="SSF53448">
    <property type="entry name" value="Nucleotide-diphospho-sugar transferases"/>
    <property type="match status" value="1"/>
</dbReference>
<name>A0ABD1MNH2_9FABA</name>
<evidence type="ECO:0000256" key="18">
    <source>
        <dbReference type="PIRSR" id="PIRSR605150-1"/>
    </source>
</evidence>
<dbReference type="EMBL" id="JBGMDY010000004">
    <property type="protein sequence ID" value="KAL2337363.1"/>
    <property type="molecule type" value="Genomic_DNA"/>
</dbReference>
<evidence type="ECO:0000313" key="25">
    <source>
        <dbReference type="Proteomes" id="UP001603857"/>
    </source>
</evidence>
<evidence type="ECO:0000256" key="1">
    <source>
        <dbReference type="ARBA" id="ARBA00001936"/>
    </source>
</evidence>
<evidence type="ECO:0000256" key="13">
    <source>
        <dbReference type="ARBA" id="ARBA00022989"/>
    </source>
</evidence>
<dbReference type="GO" id="GO:0016760">
    <property type="term" value="F:cellulose synthase (UDP-forming) activity"/>
    <property type="evidence" value="ECO:0007669"/>
    <property type="project" value="UniProtKB-EC"/>
</dbReference>
<dbReference type="CDD" id="cd16617">
    <property type="entry name" value="mRING-HC-C4C4_CesA"/>
    <property type="match status" value="1"/>
</dbReference>
<comment type="subcellular location">
    <subcellularLocation>
        <location evidence="2 21">Cell membrane</location>
        <topology evidence="2 21">Multi-pass membrane protein</topology>
    </subcellularLocation>
</comment>
<dbReference type="Pfam" id="PF14569">
    <property type="entry name" value="zf-UDP"/>
    <property type="match status" value="1"/>
</dbReference>
<keyword evidence="25" id="KW-1185">Reference proteome</keyword>
<evidence type="ECO:0000256" key="16">
    <source>
        <dbReference type="ARBA" id="ARBA00023316"/>
    </source>
</evidence>
<dbReference type="Proteomes" id="UP001603857">
    <property type="component" value="Unassembled WGS sequence"/>
</dbReference>
<feature type="binding site" evidence="19">
    <location>
        <position position="435"/>
    </location>
    <ligand>
        <name>UDP-alpha-D-glucose</name>
        <dbReference type="ChEBI" id="CHEBI:58885"/>
    </ligand>
</feature>
<evidence type="ECO:0000256" key="2">
    <source>
        <dbReference type="ARBA" id="ARBA00004651"/>
    </source>
</evidence>
<dbReference type="PANTHER" id="PTHR13301">
    <property type="entry name" value="X-BOX TRANSCRIPTION FACTOR-RELATED"/>
    <property type="match status" value="1"/>
</dbReference>
<feature type="compositionally biased region" description="Polar residues" evidence="22">
    <location>
        <begin position="207"/>
        <end position="218"/>
    </location>
</feature>
<evidence type="ECO:0000256" key="17">
    <source>
        <dbReference type="ARBA" id="ARBA00048682"/>
    </source>
</evidence>
<keyword evidence="9 21" id="KW-0479">Metal-binding</keyword>
<feature type="transmembrane region" description="Helical" evidence="21">
    <location>
        <begin position="933"/>
        <end position="950"/>
    </location>
</feature>
<dbReference type="GO" id="GO:0071555">
    <property type="term" value="P:cell wall organization"/>
    <property type="evidence" value="ECO:0007669"/>
    <property type="project" value="UniProtKB-KW"/>
</dbReference>
<evidence type="ECO:0000256" key="19">
    <source>
        <dbReference type="PIRSR" id="PIRSR605150-2"/>
    </source>
</evidence>
<comment type="similarity">
    <text evidence="4 21">Belongs to the glycosyltransferase 2 family. Plant cellulose synthase subfamily.</text>
</comment>
<reference evidence="24 25" key="1">
    <citation type="submission" date="2024-08" db="EMBL/GenBank/DDBJ databases">
        <title>Insights into the chromosomal genome structure of Flemingia macrophylla.</title>
        <authorList>
            <person name="Ding Y."/>
            <person name="Zhao Y."/>
            <person name="Bi W."/>
            <person name="Wu M."/>
            <person name="Zhao G."/>
            <person name="Gong Y."/>
            <person name="Li W."/>
            <person name="Zhang P."/>
        </authorList>
    </citation>
    <scope>NUCLEOTIDE SEQUENCE [LARGE SCALE GENOMIC DNA]</scope>
    <source>
        <strain evidence="24">DYQJB</strain>
        <tissue evidence="24">Leaf</tissue>
    </source>
</reference>
<keyword evidence="5 21" id="KW-1003">Cell membrane</keyword>
<evidence type="ECO:0000256" key="22">
    <source>
        <dbReference type="SAM" id="MobiDB-lite"/>
    </source>
</evidence>
<evidence type="ECO:0000256" key="3">
    <source>
        <dbReference type="ARBA" id="ARBA00004768"/>
    </source>
</evidence>
<organism evidence="24 25">
    <name type="scientific">Flemingia macrophylla</name>
    <dbReference type="NCBI Taxonomy" id="520843"/>
    <lineage>
        <taxon>Eukaryota</taxon>
        <taxon>Viridiplantae</taxon>
        <taxon>Streptophyta</taxon>
        <taxon>Embryophyta</taxon>
        <taxon>Tracheophyta</taxon>
        <taxon>Spermatophyta</taxon>
        <taxon>Magnoliopsida</taxon>
        <taxon>eudicotyledons</taxon>
        <taxon>Gunneridae</taxon>
        <taxon>Pentapetalae</taxon>
        <taxon>rosids</taxon>
        <taxon>fabids</taxon>
        <taxon>Fabales</taxon>
        <taxon>Fabaceae</taxon>
        <taxon>Papilionoideae</taxon>
        <taxon>50 kb inversion clade</taxon>
        <taxon>NPAAA clade</taxon>
        <taxon>indigoferoid/millettioid clade</taxon>
        <taxon>Phaseoleae</taxon>
        <taxon>Flemingia</taxon>
    </lineage>
</organism>
<comment type="catalytic activity">
    <reaction evidence="17 21">
        <text>[(1-&gt;4)-beta-D-glucosyl](n) + UDP-alpha-D-glucose = [(1-&gt;4)-beta-D-glucosyl](n+1) + UDP + H(+)</text>
        <dbReference type="Rhea" id="RHEA:19929"/>
        <dbReference type="Rhea" id="RHEA-COMP:10033"/>
        <dbReference type="Rhea" id="RHEA-COMP:10034"/>
        <dbReference type="ChEBI" id="CHEBI:15378"/>
        <dbReference type="ChEBI" id="CHEBI:18246"/>
        <dbReference type="ChEBI" id="CHEBI:58223"/>
        <dbReference type="ChEBI" id="CHEBI:58885"/>
        <dbReference type="EC" id="2.4.1.12"/>
    </reaction>
</comment>
<evidence type="ECO:0000259" key="23">
    <source>
        <dbReference type="Pfam" id="PF14569"/>
    </source>
</evidence>
<feature type="binding site" evidence="20">
    <location>
        <position position="601"/>
    </location>
    <ligand>
        <name>Mn(2+)</name>
        <dbReference type="ChEBI" id="CHEBI:29035"/>
    </ligand>
</feature>
<evidence type="ECO:0000256" key="11">
    <source>
        <dbReference type="ARBA" id="ARBA00022833"/>
    </source>
</evidence>
<evidence type="ECO:0000256" key="12">
    <source>
        <dbReference type="ARBA" id="ARBA00022916"/>
    </source>
</evidence>
<comment type="pathway">
    <text evidence="3 21">Glycan metabolism; plant cellulose biosynthesis.</text>
</comment>
<evidence type="ECO:0000313" key="24">
    <source>
        <dbReference type="EMBL" id="KAL2337363.1"/>
    </source>
</evidence>
<dbReference type="Gene3D" id="3.30.40.10">
    <property type="entry name" value="Zinc/RING finger domain, C3HC4 (zinc finger)"/>
    <property type="match status" value="1"/>
</dbReference>
<feature type="active site" evidence="18">
    <location>
        <position position="822"/>
    </location>
</feature>
<evidence type="ECO:0000256" key="15">
    <source>
        <dbReference type="ARBA" id="ARBA00023211"/>
    </source>
</evidence>
<feature type="transmembrane region" description="Helical" evidence="21">
    <location>
        <begin position="327"/>
        <end position="345"/>
    </location>
</feature>
<keyword evidence="13 21" id="KW-1133">Transmembrane helix</keyword>
<feature type="transmembrane region" description="Helical" evidence="21">
    <location>
        <begin position="970"/>
        <end position="998"/>
    </location>
</feature>
<feature type="transmembrane region" description="Helical" evidence="21">
    <location>
        <begin position="1053"/>
        <end position="1071"/>
    </location>
</feature>
<evidence type="ECO:0000256" key="14">
    <source>
        <dbReference type="ARBA" id="ARBA00023136"/>
    </source>
</evidence>
<accession>A0ABD1MNH2</accession>
<evidence type="ECO:0000256" key="5">
    <source>
        <dbReference type="ARBA" id="ARBA00022475"/>
    </source>
</evidence>
<protein>
    <recommendedName>
        <fullName evidence="21">Cellulose synthase</fullName>
        <ecNumber evidence="21">2.4.1.12</ecNumber>
    </recommendedName>
</protein>
<feature type="transmembrane region" description="Helical" evidence="21">
    <location>
        <begin position="1019"/>
        <end position="1041"/>
    </location>
</feature>
<feature type="domain" description="Cellulose synthase RING-type zinc finger" evidence="23">
    <location>
        <begin position="119"/>
        <end position="193"/>
    </location>
</feature>
<proteinExistence type="inferred from homology"/>
<dbReference type="Pfam" id="PF03552">
    <property type="entry name" value="Cellulose_synt"/>
    <property type="match status" value="1"/>
</dbReference>
<dbReference type="SUPFAM" id="SSF57850">
    <property type="entry name" value="RING/U-box"/>
    <property type="match status" value="1"/>
</dbReference>
<evidence type="ECO:0000256" key="20">
    <source>
        <dbReference type="PIRSR" id="PIRSR605150-3"/>
    </source>
</evidence>
<feature type="active site" evidence="18">
    <location>
        <position position="435"/>
    </location>
</feature>
<keyword evidence="6 21" id="KW-0328">Glycosyltransferase</keyword>
<keyword evidence="10 21" id="KW-0863">Zinc-finger</keyword>